<reference evidence="5" key="1">
    <citation type="submission" date="2022-10" db="EMBL/GenBank/DDBJ databases">
        <title>Puccinia triticina Genome sequencing and assembly.</title>
        <authorList>
            <person name="Li C."/>
        </authorList>
    </citation>
    <scope>NUCLEOTIDE SEQUENCE</scope>
    <source>
        <strain evidence="5">Pt15</strain>
    </source>
</reference>
<feature type="compositionally biased region" description="Polar residues" evidence="3">
    <location>
        <begin position="176"/>
        <end position="186"/>
    </location>
</feature>
<name>A0ABY7D5N8_9BASI</name>
<dbReference type="InterPro" id="IPR001878">
    <property type="entry name" value="Znf_CCHC"/>
</dbReference>
<feature type="region of interest" description="Disordered" evidence="3">
    <location>
        <begin position="67"/>
        <end position="225"/>
    </location>
</feature>
<keyword evidence="6" id="KW-1185">Reference proteome</keyword>
<keyword evidence="2" id="KW-0479">Metal-binding</keyword>
<protein>
    <recommendedName>
        <fullName evidence="4">CCHC-type domain-containing protein</fullName>
    </recommendedName>
</protein>
<feature type="compositionally biased region" description="Low complexity" evidence="3">
    <location>
        <begin position="35"/>
        <end position="49"/>
    </location>
</feature>
<feature type="compositionally biased region" description="Low complexity" evidence="3">
    <location>
        <begin position="121"/>
        <end position="135"/>
    </location>
</feature>
<keyword evidence="2" id="KW-0863">Zinc-finger</keyword>
<dbReference type="PROSITE" id="PS50158">
    <property type="entry name" value="ZF_CCHC"/>
    <property type="match status" value="1"/>
</dbReference>
<evidence type="ECO:0000313" key="6">
    <source>
        <dbReference type="Proteomes" id="UP001164743"/>
    </source>
</evidence>
<accession>A0ABY7D5N8</accession>
<keyword evidence="2" id="KW-0862">Zinc</keyword>
<dbReference type="Pfam" id="PF13917">
    <property type="entry name" value="zf-CCHC_3"/>
    <property type="match status" value="1"/>
</dbReference>
<keyword evidence="1" id="KW-0507">mRNA processing</keyword>
<dbReference type="InterPro" id="IPR036875">
    <property type="entry name" value="Znf_CCHC_sf"/>
</dbReference>
<evidence type="ECO:0000313" key="5">
    <source>
        <dbReference type="EMBL" id="WAQ92929.1"/>
    </source>
</evidence>
<feature type="region of interest" description="Disordered" evidence="3">
    <location>
        <begin position="1"/>
        <end position="49"/>
    </location>
</feature>
<dbReference type="EMBL" id="CP110437">
    <property type="protein sequence ID" value="WAQ92929.1"/>
    <property type="molecule type" value="Genomic_DNA"/>
</dbReference>
<dbReference type="RefSeq" id="XP_053028484.1">
    <property type="nucleotide sequence ID" value="XM_053164526.1"/>
</dbReference>
<evidence type="ECO:0000256" key="2">
    <source>
        <dbReference type="PROSITE-ProRule" id="PRU00047"/>
    </source>
</evidence>
<feature type="compositionally biased region" description="Basic residues" evidence="3">
    <location>
        <begin position="140"/>
        <end position="172"/>
    </location>
</feature>
<dbReference type="GeneID" id="77805421"/>
<evidence type="ECO:0000256" key="3">
    <source>
        <dbReference type="SAM" id="MobiDB-lite"/>
    </source>
</evidence>
<evidence type="ECO:0000259" key="4">
    <source>
        <dbReference type="PROSITE" id="PS50158"/>
    </source>
</evidence>
<feature type="domain" description="CCHC-type" evidence="4">
    <location>
        <begin position="49"/>
        <end position="64"/>
    </location>
</feature>
<evidence type="ECO:0000256" key="1">
    <source>
        <dbReference type="ARBA" id="ARBA00022664"/>
    </source>
</evidence>
<gene>
    <name evidence="5" type="ORF">PtA15_17A411</name>
</gene>
<dbReference type="Proteomes" id="UP001164743">
    <property type="component" value="Chromosome 17A"/>
</dbReference>
<dbReference type="SUPFAM" id="SSF57756">
    <property type="entry name" value="Retrovirus zinc finger-like domains"/>
    <property type="match status" value="1"/>
</dbReference>
<organism evidence="5 6">
    <name type="scientific">Puccinia triticina</name>
    <dbReference type="NCBI Taxonomy" id="208348"/>
    <lineage>
        <taxon>Eukaryota</taxon>
        <taxon>Fungi</taxon>
        <taxon>Dikarya</taxon>
        <taxon>Basidiomycota</taxon>
        <taxon>Pucciniomycotina</taxon>
        <taxon>Pucciniomycetes</taxon>
        <taxon>Pucciniales</taxon>
        <taxon>Pucciniaceae</taxon>
        <taxon>Puccinia</taxon>
    </lineage>
</organism>
<sequence>MFGNYIKSMPKLNDADERRKQSSKPGPAQVKAKYTRGSTSSGKASSSTRCQKCEKFGHYTYNCPAAQAPYKARPSRTQQLLNPKPQRDTPSVEVPEEFLTKKGIAEKILATNELKRHETISKPPASKPSKSSDSSDSGRHTRKKVKRTNIPRSKPRKSGTPPLRHRHRHRSRSVSPKANGSQTPPSSGGVKSPSAEYRRPRSPSPKPVGSRTAVKPRQKSPSDTLGVDFPQRIVIVLVPGLLLEMLLHPEPHRALGVDFHRRIVIGVVPGLHPDGTLLDPALHPAPDGDFPRWTVIAVVPDQTDPELSPVPEKCVERLGIKDAQDLAQDLLSGRIDLQLRLAPDESIQTSEKDLHLDLRDFHHHPVPDEAPGLAVALQDGQAKRLITVAPILNIVTKRLPEIVIGVSSGTSASNNGPLVMTVIIDSFQNNLFKCSKQRVFPPLRNNLKELNGFISEYNE</sequence>
<proteinExistence type="predicted"/>